<dbReference type="PANTHER" id="PTHR47089">
    <property type="entry name" value="ABC TRANSPORTER, PERMEASE PROTEIN"/>
    <property type="match status" value="1"/>
</dbReference>
<dbReference type="EMBL" id="FRXO01000014">
    <property type="protein sequence ID" value="SHO67496.1"/>
    <property type="molecule type" value="Genomic_DNA"/>
</dbReference>
<accession>A0A1M7ZS63</accession>
<reference evidence="7 8" key="1">
    <citation type="submission" date="2016-12" db="EMBL/GenBank/DDBJ databases">
        <authorList>
            <person name="Song W.-J."/>
            <person name="Kurnit D.M."/>
        </authorList>
    </citation>
    <scope>NUCLEOTIDE SEQUENCE [LARGE SCALE GENOMIC DNA]</scope>
    <source>
        <strain evidence="7 8">DSM 19599</strain>
    </source>
</reference>
<keyword evidence="7" id="KW-0813">Transport</keyword>
<keyword evidence="8" id="KW-1185">Reference proteome</keyword>
<keyword evidence="7" id="KW-0762">Sugar transport</keyword>
<feature type="transmembrane region" description="Helical" evidence="6">
    <location>
        <begin position="324"/>
        <end position="343"/>
    </location>
</feature>
<dbReference type="InterPro" id="IPR001851">
    <property type="entry name" value="ABC_transp_permease"/>
</dbReference>
<dbReference type="AlphaFoldDB" id="A0A1M7ZS63"/>
<feature type="transmembrane region" description="Helical" evidence="6">
    <location>
        <begin position="297"/>
        <end position="318"/>
    </location>
</feature>
<evidence type="ECO:0000256" key="4">
    <source>
        <dbReference type="ARBA" id="ARBA00022989"/>
    </source>
</evidence>
<feature type="transmembrane region" description="Helical" evidence="6">
    <location>
        <begin position="151"/>
        <end position="170"/>
    </location>
</feature>
<keyword evidence="3 6" id="KW-0812">Transmembrane</keyword>
<evidence type="ECO:0000256" key="1">
    <source>
        <dbReference type="ARBA" id="ARBA00004651"/>
    </source>
</evidence>
<feature type="transmembrane region" description="Helical" evidence="6">
    <location>
        <begin position="95"/>
        <end position="112"/>
    </location>
</feature>
<dbReference type="CDD" id="cd06580">
    <property type="entry name" value="TM_PBP1_transp_TpRbsC_like"/>
    <property type="match status" value="1"/>
</dbReference>
<dbReference type="GO" id="GO:0005886">
    <property type="term" value="C:plasma membrane"/>
    <property type="evidence" value="ECO:0007669"/>
    <property type="project" value="UniProtKB-SubCell"/>
</dbReference>
<feature type="transmembrane region" description="Helical" evidence="6">
    <location>
        <begin position="19"/>
        <end position="42"/>
    </location>
</feature>
<dbReference type="RefSeq" id="WP_073632349.1">
    <property type="nucleotide sequence ID" value="NZ_FRXO01000014.1"/>
</dbReference>
<feature type="transmembrane region" description="Helical" evidence="6">
    <location>
        <begin position="247"/>
        <end position="265"/>
    </location>
</feature>
<organism evidence="7 8">
    <name type="scientific">Pseudoxanthobacter soli DSM 19599</name>
    <dbReference type="NCBI Taxonomy" id="1123029"/>
    <lineage>
        <taxon>Bacteria</taxon>
        <taxon>Pseudomonadati</taxon>
        <taxon>Pseudomonadota</taxon>
        <taxon>Alphaproteobacteria</taxon>
        <taxon>Hyphomicrobiales</taxon>
        <taxon>Segnochrobactraceae</taxon>
        <taxon>Pseudoxanthobacter</taxon>
    </lineage>
</organism>
<evidence type="ECO:0000256" key="3">
    <source>
        <dbReference type="ARBA" id="ARBA00022692"/>
    </source>
</evidence>
<evidence type="ECO:0000256" key="6">
    <source>
        <dbReference type="SAM" id="Phobius"/>
    </source>
</evidence>
<proteinExistence type="predicted"/>
<keyword evidence="4 6" id="KW-1133">Transmembrane helix</keyword>
<evidence type="ECO:0000313" key="7">
    <source>
        <dbReference type="EMBL" id="SHO67496.1"/>
    </source>
</evidence>
<protein>
    <submittedName>
        <fullName evidence="7">Simple sugar transport system permease protein</fullName>
    </submittedName>
</protein>
<feature type="transmembrane region" description="Helical" evidence="6">
    <location>
        <begin position="197"/>
        <end position="215"/>
    </location>
</feature>
<dbReference type="GO" id="GO:0022857">
    <property type="term" value="F:transmembrane transporter activity"/>
    <property type="evidence" value="ECO:0007669"/>
    <property type="project" value="InterPro"/>
</dbReference>
<dbReference type="Proteomes" id="UP000186406">
    <property type="component" value="Unassembled WGS sequence"/>
</dbReference>
<name>A0A1M7ZS63_9HYPH</name>
<feature type="transmembrane region" description="Helical" evidence="6">
    <location>
        <begin position="118"/>
        <end position="139"/>
    </location>
</feature>
<keyword evidence="5 6" id="KW-0472">Membrane</keyword>
<feature type="transmembrane region" description="Helical" evidence="6">
    <location>
        <begin position="271"/>
        <end position="290"/>
    </location>
</feature>
<gene>
    <name evidence="7" type="ORF">SAMN02745172_04177</name>
</gene>
<dbReference type="Pfam" id="PF02653">
    <property type="entry name" value="BPD_transp_2"/>
    <property type="match status" value="1"/>
</dbReference>
<evidence type="ECO:0000256" key="5">
    <source>
        <dbReference type="ARBA" id="ARBA00023136"/>
    </source>
</evidence>
<feature type="transmembrane region" description="Helical" evidence="6">
    <location>
        <begin position="62"/>
        <end position="83"/>
    </location>
</feature>
<evidence type="ECO:0000256" key="2">
    <source>
        <dbReference type="ARBA" id="ARBA00022475"/>
    </source>
</evidence>
<keyword evidence="2" id="KW-1003">Cell membrane</keyword>
<comment type="subcellular location">
    <subcellularLocation>
        <location evidence="1">Cell membrane</location>
        <topology evidence="1">Multi-pass membrane protein</topology>
    </subcellularLocation>
</comment>
<dbReference type="STRING" id="1123029.SAMN02745172_04177"/>
<evidence type="ECO:0000313" key="8">
    <source>
        <dbReference type="Proteomes" id="UP000186406"/>
    </source>
</evidence>
<dbReference type="OrthoDB" id="45037at2"/>
<dbReference type="PANTHER" id="PTHR47089:SF1">
    <property type="entry name" value="GUANOSINE ABC TRANSPORTER PERMEASE PROTEIN NUPP"/>
    <property type="match status" value="1"/>
</dbReference>
<sequence length="356" mass="37204">MLDSTVLVRRQETPLWLSIAAYAGGLIVGLAVSAALLVFVGVPPEALIDEFLVETFLTSDGLAQTATAAIPLILVGLSATVAMRVSFWNIGVEGQLWLGAIGASWIALGNIGPEAVRLPLMLVAAAVAGAAWIALPMVLKMRWNVSEVISTLLLGNVAFLLVQHLLFGAWRDPANSFPISAALDPAEEFSPLGWGQVHTGLWLALGAGVVVWFVLERTRIGFYARAVGLNPSAARATGLPVRLTTSLLALASGALSGLAGASIVAGTEHRLTQTLGNGYLFSAIVIAFLARARPVAAVAIAFVLGGVFTAGSVLKVFYSISEAVIVLIQGAVLLSVLSAEFFATYRINRPPRGNAQ</sequence>